<keyword evidence="2" id="KW-1003">Cell membrane</keyword>
<gene>
    <name evidence="8" type="ORF">SAMN04488096_10894</name>
</gene>
<keyword evidence="4 6" id="KW-1133">Transmembrane helix</keyword>
<dbReference type="GO" id="GO:0005886">
    <property type="term" value="C:plasma membrane"/>
    <property type="evidence" value="ECO:0007669"/>
    <property type="project" value="UniProtKB-SubCell"/>
</dbReference>
<reference evidence="8 9" key="1">
    <citation type="submission" date="2016-11" db="EMBL/GenBank/DDBJ databases">
        <authorList>
            <person name="Jaros S."/>
            <person name="Januszkiewicz K."/>
            <person name="Wedrychowicz H."/>
        </authorList>
    </citation>
    <scope>NUCLEOTIDE SEQUENCE [LARGE SCALE GENOMIC DNA]</scope>
    <source>
        <strain evidence="8 9">DSM 21425</strain>
    </source>
</reference>
<comment type="subcellular location">
    <subcellularLocation>
        <location evidence="1">Cell membrane</location>
        <topology evidence="1">Multi-pass membrane protein</topology>
    </subcellularLocation>
</comment>
<evidence type="ECO:0000256" key="6">
    <source>
        <dbReference type="SAM" id="Phobius"/>
    </source>
</evidence>
<dbReference type="RefSeq" id="WP_073152575.1">
    <property type="nucleotide sequence ID" value="NZ_FQYY01000008.1"/>
</dbReference>
<accession>A0A1M6GL60</accession>
<proteinExistence type="predicted"/>
<keyword evidence="9" id="KW-1185">Reference proteome</keyword>
<evidence type="ECO:0000256" key="1">
    <source>
        <dbReference type="ARBA" id="ARBA00004651"/>
    </source>
</evidence>
<feature type="transmembrane region" description="Helical" evidence="6">
    <location>
        <begin position="42"/>
        <end position="61"/>
    </location>
</feature>
<dbReference type="Pfam" id="PF13396">
    <property type="entry name" value="PLDc_N"/>
    <property type="match status" value="1"/>
</dbReference>
<protein>
    <submittedName>
        <fullName evidence="8">Phospholipase_D-nuclease N-terminal</fullName>
    </submittedName>
</protein>
<dbReference type="EMBL" id="FQYY01000008">
    <property type="protein sequence ID" value="SHJ10645.1"/>
    <property type="molecule type" value="Genomic_DNA"/>
</dbReference>
<evidence type="ECO:0000256" key="4">
    <source>
        <dbReference type="ARBA" id="ARBA00022989"/>
    </source>
</evidence>
<evidence type="ECO:0000256" key="2">
    <source>
        <dbReference type="ARBA" id="ARBA00022475"/>
    </source>
</evidence>
<organism evidence="8 9">
    <name type="scientific">Mesonia phycicola</name>
    <dbReference type="NCBI Taxonomy" id="579105"/>
    <lineage>
        <taxon>Bacteria</taxon>
        <taxon>Pseudomonadati</taxon>
        <taxon>Bacteroidota</taxon>
        <taxon>Flavobacteriia</taxon>
        <taxon>Flavobacteriales</taxon>
        <taxon>Flavobacteriaceae</taxon>
        <taxon>Mesonia</taxon>
    </lineage>
</organism>
<keyword evidence="5 6" id="KW-0472">Membrane</keyword>
<evidence type="ECO:0000313" key="8">
    <source>
        <dbReference type="EMBL" id="SHJ10645.1"/>
    </source>
</evidence>
<dbReference type="OrthoDB" id="1123412at2"/>
<dbReference type="AlphaFoldDB" id="A0A1M6GL60"/>
<evidence type="ECO:0000256" key="3">
    <source>
        <dbReference type="ARBA" id="ARBA00022692"/>
    </source>
</evidence>
<feature type="transmembrane region" description="Helical" evidence="6">
    <location>
        <begin position="12"/>
        <end position="30"/>
    </location>
</feature>
<dbReference type="InterPro" id="IPR027379">
    <property type="entry name" value="CLS_N"/>
</dbReference>
<name>A0A1M6GL60_9FLAO</name>
<feature type="domain" description="Cardiolipin synthase N-terminal" evidence="7">
    <location>
        <begin position="22"/>
        <end position="63"/>
    </location>
</feature>
<evidence type="ECO:0000313" key="9">
    <source>
        <dbReference type="Proteomes" id="UP000184225"/>
    </source>
</evidence>
<evidence type="ECO:0000259" key="7">
    <source>
        <dbReference type="Pfam" id="PF13396"/>
    </source>
</evidence>
<keyword evidence="3 6" id="KW-0812">Transmembrane</keyword>
<sequence length="71" mass="7973">MTFFTAISGWQILIVGLIIFIIPVIALIDILRSEFEGNNKLIWTLVVLFTGVFGAILYYAIGRKQKINSVV</sequence>
<dbReference type="Proteomes" id="UP000184225">
    <property type="component" value="Unassembled WGS sequence"/>
</dbReference>
<evidence type="ECO:0000256" key="5">
    <source>
        <dbReference type="ARBA" id="ARBA00023136"/>
    </source>
</evidence>